<accession>A0A117MLE5</accession>
<dbReference type="Proteomes" id="UP000053244">
    <property type="component" value="Unassembled WGS sequence"/>
</dbReference>
<sequence>MPAYHQPPAAAPGVAVSGTDGGDGWITVAPGAAVLGYGALRLRGAVSVLLSAMAVLCAIALAGTGVVNFVGLHSGQALMAQVSVGPGRPLIILAGLVGALAAARAAHRTTGLGRARY</sequence>
<evidence type="ECO:0000313" key="3">
    <source>
        <dbReference type="Proteomes" id="UP000053244"/>
    </source>
</evidence>
<gene>
    <name evidence="2" type="ORF">ADL15_45290</name>
</gene>
<keyword evidence="1" id="KW-1133">Transmembrane helix</keyword>
<keyword evidence="3" id="KW-1185">Reference proteome</keyword>
<name>A0A117MLE5_9ACTN</name>
<comment type="caution">
    <text evidence="2">The sequence shown here is derived from an EMBL/GenBank/DDBJ whole genome shotgun (WGS) entry which is preliminary data.</text>
</comment>
<feature type="transmembrane region" description="Helical" evidence="1">
    <location>
        <begin position="48"/>
        <end position="70"/>
    </location>
</feature>
<protein>
    <submittedName>
        <fullName evidence="2">Uncharacterized protein</fullName>
    </submittedName>
</protein>
<organism evidence="2 3">
    <name type="scientific">Actinoplanes awajinensis subsp. mycoplanecinus</name>
    <dbReference type="NCBI Taxonomy" id="135947"/>
    <lineage>
        <taxon>Bacteria</taxon>
        <taxon>Bacillati</taxon>
        <taxon>Actinomycetota</taxon>
        <taxon>Actinomycetes</taxon>
        <taxon>Micromonosporales</taxon>
        <taxon>Micromonosporaceae</taxon>
        <taxon>Actinoplanes</taxon>
    </lineage>
</organism>
<dbReference type="AlphaFoldDB" id="A0A117MLE5"/>
<keyword evidence="1" id="KW-0812">Transmembrane</keyword>
<proteinExistence type="predicted"/>
<dbReference type="RefSeq" id="WP_067705921.1">
    <property type="nucleotide sequence ID" value="NZ_LLZH01000329.1"/>
</dbReference>
<keyword evidence="1" id="KW-0472">Membrane</keyword>
<feature type="transmembrane region" description="Helical" evidence="1">
    <location>
        <begin position="90"/>
        <end position="107"/>
    </location>
</feature>
<evidence type="ECO:0000313" key="2">
    <source>
        <dbReference type="EMBL" id="KUL23694.1"/>
    </source>
</evidence>
<dbReference type="EMBL" id="LLZH01000329">
    <property type="protein sequence ID" value="KUL23694.1"/>
    <property type="molecule type" value="Genomic_DNA"/>
</dbReference>
<evidence type="ECO:0000256" key="1">
    <source>
        <dbReference type="SAM" id="Phobius"/>
    </source>
</evidence>
<reference evidence="2 3" key="1">
    <citation type="submission" date="2015-10" db="EMBL/GenBank/DDBJ databases">
        <authorList>
            <person name="Gilbert D.G."/>
        </authorList>
    </citation>
    <scope>NUCLEOTIDE SEQUENCE [LARGE SCALE GENOMIC DNA]</scope>
    <source>
        <strain evidence="2 3">NRRL B-16712</strain>
    </source>
</reference>